<organism evidence="1 2">
    <name type="scientific">Litorihabitans aurantiacus</name>
    <dbReference type="NCBI Taxonomy" id="1930061"/>
    <lineage>
        <taxon>Bacteria</taxon>
        <taxon>Bacillati</taxon>
        <taxon>Actinomycetota</taxon>
        <taxon>Actinomycetes</taxon>
        <taxon>Micrococcales</taxon>
        <taxon>Beutenbergiaceae</taxon>
        <taxon>Litorihabitans</taxon>
    </lineage>
</organism>
<gene>
    <name evidence="1" type="ORF">GCM10025875_08820</name>
</gene>
<dbReference type="Gene3D" id="3.20.20.370">
    <property type="entry name" value="Glycoside hydrolase/deacetylase"/>
    <property type="match status" value="1"/>
</dbReference>
<protein>
    <submittedName>
        <fullName evidence="1">Polysaccharide deacetylase</fullName>
    </submittedName>
</protein>
<dbReference type="InterPro" id="IPR011330">
    <property type="entry name" value="Glyco_hydro/deAcase_b/a-brl"/>
</dbReference>
<dbReference type="RefSeq" id="WP_284249641.1">
    <property type="nucleotide sequence ID" value="NZ_BSUM01000001.1"/>
</dbReference>
<evidence type="ECO:0000313" key="1">
    <source>
        <dbReference type="EMBL" id="GMA30890.1"/>
    </source>
</evidence>
<evidence type="ECO:0000313" key="2">
    <source>
        <dbReference type="Proteomes" id="UP001157161"/>
    </source>
</evidence>
<reference evidence="1" key="2">
    <citation type="submission" date="2023-02" db="EMBL/GenBank/DDBJ databases">
        <authorList>
            <person name="Sun Q."/>
            <person name="Mori K."/>
        </authorList>
    </citation>
    <scope>NUCLEOTIDE SEQUENCE</scope>
    <source>
        <strain evidence="1">NBRC 112290</strain>
    </source>
</reference>
<dbReference type="PANTHER" id="PTHR43123">
    <property type="entry name" value="POLYSACCHARIDE DEACETYLASE-RELATED"/>
    <property type="match status" value="1"/>
</dbReference>
<name>A0AA37UTD4_9MICO</name>
<dbReference type="GO" id="GO:0005975">
    <property type="term" value="P:carbohydrate metabolic process"/>
    <property type="evidence" value="ECO:0007669"/>
    <property type="project" value="InterPro"/>
</dbReference>
<proteinExistence type="predicted"/>
<dbReference type="EMBL" id="BSUM01000001">
    <property type="protein sequence ID" value="GMA30890.1"/>
    <property type="molecule type" value="Genomic_DNA"/>
</dbReference>
<dbReference type="SUPFAM" id="SSF88713">
    <property type="entry name" value="Glycoside hydrolase/deacetylase"/>
    <property type="match status" value="1"/>
</dbReference>
<keyword evidence="2" id="KW-1185">Reference proteome</keyword>
<dbReference type="Proteomes" id="UP001157161">
    <property type="component" value="Unassembled WGS sequence"/>
</dbReference>
<dbReference type="AlphaFoldDB" id="A0AA37UTD4"/>
<comment type="caution">
    <text evidence="1">The sequence shown here is derived from an EMBL/GenBank/DDBJ whole genome shotgun (WGS) entry which is preliminary data.</text>
</comment>
<accession>A0AA37UTD4</accession>
<sequence length="328" mass="36863">MTHAPADRAAAPLRTDDRLVYAPLPGRPPVRWPEGRTLAVWHAPNVEHYDFVPPGGVSPQGRVAAPDVQHYMHRDFGNRVGFWRVLELARRYEIPSTVSLSLMLLEEAPEIREAILAAGWEVMSHGISNLRPLYGFDEAAERAFLEQSLALTRRYLGRNLAGMLGPKISGTDLTTDLMAEHGMIYHADWIHDEQPRPLRTRGGGRLVSMPYSYMLNDVPMLHARSHPGHVLVELVRAQVNRQLADAERDGQGRVACVATHPFLMGQPHLVGHLEEIFEILRSDDRIWLATAQEIAEHYLAHSYDDQLAHAQELADRHRARLAPARSAS</sequence>
<dbReference type="PANTHER" id="PTHR43123:SF4">
    <property type="entry name" value="POLYSACCHARIDE DEACETYLASE"/>
    <property type="match status" value="1"/>
</dbReference>
<reference evidence="1" key="1">
    <citation type="journal article" date="2014" name="Int. J. Syst. Evol. Microbiol.">
        <title>Complete genome sequence of Corynebacterium casei LMG S-19264T (=DSM 44701T), isolated from a smear-ripened cheese.</title>
        <authorList>
            <consortium name="US DOE Joint Genome Institute (JGI-PGF)"/>
            <person name="Walter F."/>
            <person name="Albersmeier A."/>
            <person name="Kalinowski J."/>
            <person name="Ruckert C."/>
        </authorList>
    </citation>
    <scope>NUCLEOTIDE SEQUENCE</scope>
    <source>
        <strain evidence="1">NBRC 112290</strain>
    </source>
</reference>